<dbReference type="PANTHER" id="PTHR35024:SF4">
    <property type="entry name" value="POLYMER-FORMING CYTOSKELETAL PROTEIN"/>
    <property type="match status" value="1"/>
</dbReference>
<dbReference type="InterPro" id="IPR007607">
    <property type="entry name" value="BacA/B"/>
</dbReference>
<dbReference type="PROSITE" id="PS51854">
    <property type="entry name" value="CSPG"/>
    <property type="match status" value="1"/>
</dbReference>
<organism evidence="2 3">
    <name type="scientific">Dichotomicrobium thermohalophilum</name>
    <dbReference type="NCBI Taxonomy" id="933063"/>
    <lineage>
        <taxon>Bacteria</taxon>
        <taxon>Pseudomonadati</taxon>
        <taxon>Pseudomonadota</taxon>
        <taxon>Alphaproteobacteria</taxon>
        <taxon>Hyphomicrobiales</taxon>
        <taxon>Hyphomicrobiaceae</taxon>
        <taxon>Dichotomicrobium</taxon>
    </lineage>
</organism>
<sequence>MSKSRQAVIQEDTVIKGEISNCEYIEVYGYVEGEVDAARVMVREGGKLFGTLRAGDAEVEGLLQGDVFVRRLIKVGSTGNVNGDVQYGQIAVDLGGELSAKLSNVPPEITGDLELSVKKGRAVRISLVDLNAVDPDDKAKDLTFSVSNAHGGFVAHSSAPTTPVNSFSQADLEAGAIAFVHDGESSDKVGFDVQVQDAKGANSGDPRSVTVHVQG</sequence>
<gene>
    <name evidence="2" type="ORF">BXY53_1398</name>
</gene>
<accession>A0A397Q8Z1</accession>
<comment type="caution">
    <text evidence="2">The sequence shown here is derived from an EMBL/GenBank/DDBJ whole genome shotgun (WGS) entry which is preliminary data.</text>
</comment>
<dbReference type="PANTHER" id="PTHR35024">
    <property type="entry name" value="HYPOTHETICAL CYTOSOLIC PROTEIN"/>
    <property type="match status" value="1"/>
</dbReference>
<dbReference type="InterPro" id="IPR039005">
    <property type="entry name" value="CSPG_rpt"/>
</dbReference>
<dbReference type="OrthoDB" id="7931894at2"/>
<dbReference type="Proteomes" id="UP000266273">
    <property type="component" value="Unassembled WGS sequence"/>
</dbReference>
<evidence type="ECO:0000256" key="1">
    <source>
        <dbReference type="ARBA" id="ARBA00044755"/>
    </source>
</evidence>
<dbReference type="RefSeq" id="WP_119061103.1">
    <property type="nucleotide sequence ID" value="NZ_QXDF01000001.1"/>
</dbReference>
<protein>
    <submittedName>
        <fullName evidence="2">Polymer-forming protein</fullName>
    </submittedName>
</protein>
<proteinExistence type="inferred from homology"/>
<name>A0A397Q8Z1_9HYPH</name>
<evidence type="ECO:0000313" key="2">
    <source>
        <dbReference type="EMBL" id="RIA56295.1"/>
    </source>
</evidence>
<dbReference type="AlphaFoldDB" id="A0A397Q8Z1"/>
<comment type="similarity">
    <text evidence="1">Belongs to the bactofilin family.</text>
</comment>
<evidence type="ECO:0000313" key="3">
    <source>
        <dbReference type="Proteomes" id="UP000266273"/>
    </source>
</evidence>
<dbReference type="EMBL" id="QXDF01000001">
    <property type="protein sequence ID" value="RIA56295.1"/>
    <property type="molecule type" value="Genomic_DNA"/>
</dbReference>
<dbReference type="Pfam" id="PF16184">
    <property type="entry name" value="Cadherin_3"/>
    <property type="match status" value="1"/>
</dbReference>
<reference evidence="2 3" key="1">
    <citation type="submission" date="2018-08" db="EMBL/GenBank/DDBJ databases">
        <title>Genomic Encyclopedia of Archaeal and Bacterial Type Strains, Phase II (KMG-II): from individual species to whole genera.</title>
        <authorList>
            <person name="Goeker M."/>
        </authorList>
    </citation>
    <scope>NUCLEOTIDE SEQUENCE [LARGE SCALE GENOMIC DNA]</scope>
    <source>
        <strain evidence="2 3">DSM 5002</strain>
    </source>
</reference>
<dbReference type="Pfam" id="PF04519">
    <property type="entry name" value="Bactofilin"/>
    <property type="match status" value="1"/>
</dbReference>
<keyword evidence="3" id="KW-1185">Reference proteome</keyword>